<protein>
    <submittedName>
        <fullName evidence="1">Uncharacterized protein</fullName>
    </submittedName>
</protein>
<sequence>MPKVVFGQASAEPVFQNAGDYVGEGPLVVRSRRYTNRAGGAS</sequence>
<organism evidence="1">
    <name type="scientific">marine metagenome</name>
    <dbReference type="NCBI Taxonomy" id="408172"/>
    <lineage>
        <taxon>unclassified sequences</taxon>
        <taxon>metagenomes</taxon>
        <taxon>ecological metagenomes</taxon>
    </lineage>
</organism>
<dbReference type="EMBL" id="UINC01208068">
    <property type="protein sequence ID" value="SVE30437.1"/>
    <property type="molecule type" value="Genomic_DNA"/>
</dbReference>
<name>A0A383CDK7_9ZZZZ</name>
<accession>A0A383CDK7</accession>
<evidence type="ECO:0000313" key="1">
    <source>
        <dbReference type="EMBL" id="SVE30437.1"/>
    </source>
</evidence>
<reference evidence="1" key="1">
    <citation type="submission" date="2018-05" db="EMBL/GenBank/DDBJ databases">
        <authorList>
            <person name="Lanie J.A."/>
            <person name="Ng W.-L."/>
            <person name="Kazmierczak K.M."/>
            <person name="Andrzejewski T.M."/>
            <person name="Davidsen T.M."/>
            <person name="Wayne K.J."/>
            <person name="Tettelin H."/>
            <person name="Glass J.I."/>
            <person name="Rusch D."/>
            <person name="Podicherti R."/>
            <person name="Tsui H.-C.T."/>
            <person name="Winkler M.E."/>
        </authorList>
    </citation>
    <scope>NUCLEOTIDE SEQUENCE</scope>
</reference>
<dbReference type="AlphaFoldDB" id="A0A383CDK7"/>
<proteinExistence type="predicted"/>
<gene>
    <name evidence="1" type="ORF">METZ01_LOCUS483291</name>
</gene>